<name>W5M8V1_LEPOC</name>
<evidence type="ECO:0000256" key="6">
    <source>
        <dbReference type="SAM" id="SignalP"/>
    </source>
</evidence>
<dbReference type="HOGENOM" id="CLU_070833_1_1_1"/>
<dbReference type="GO" id="GO:0005576">
    <property type="term" value="C:extracellular region"/>
    <property type="evidence" value="ECO:0007669"/>
    <property type="project" value="UniProtKB-SubCell"/>
</dbReference>
<dbReference type="PROSITE" id="PS51323">
    <property type="entry name" value="IGFBP_N_2"/>
    <property type="match status" value="1"/>
</dbReference>
<dbReference type="PRINTS" id="PR01982">
    <property type="entry name" value="IGFBPFAMILY6"/>
</dbReference>
<organism evidence="9 10">
    <name type="scientific">Lepisosteus oculatus</name>
    <name type="common">Spotted gar</name>
    <dbReference type="NCBI Taxonomy" id="7918"/>
    <lineage>
        <taxon>Eukaryota</taxon>
        <taxon>Metazoa</taxon>
        <taxon>Chordata</taxon>
        <taxon>Craniata</taxon>
        <taxon>Vertebrata</taxon>
        <taxon>Euteleostomi</taxon>
        <taxon>Actinopterygii</taxon>
        <taxon>Neopterygii</taxon>
        <taxon>Holostei</taxon>
        <taxon>Semionotiformes</taxon>
        <taxon>Lepisosteidae</taxon>
        <taxon>Lepisosteus</taxon>
    </lineage>
</organism>
<feature type="domain" description="IGFBP N-terminal" evidence="8">
    <location>
        <begin position="32"/>
        <end position="104"/>
    </location>
</feature>
<dbReference type="PANTHER" id="PTHR11551:SF27">
    <property type="entry name" value="INSULIN-LIKE GROWTH FACTOR BINDING PROTEIN 6A PRECURSOR-RELATED"/>
    <property type="match status" value="1"/>
</dbReference>
<reference evidence="9" key="3">
    <citation type="submission" date="2025-09" db="UniProtKB">
        <authorList>
            <consortium name="Ensembl"/>
        </authorList>
    </citation>
    <scope>IDENTIFICATION</scope>
</reference>
<evidence type="ECO:0000256" key="3">
    <source>
        <dbReference type="ARBA" id="ARBA00023157"/>
    </source>
</evidence>
<sequence length="204" mass="21735">MPTPPSLQALLTLLVALLCQPGTRALGAHLVPTRGCPSCRQEGGPPRALREPGGGETGTAVLALGEPCGVYTLGCARGLRCVPRPGEKSPLQALLQGRGVCARPGREGSTEQLRLHVTPILSALCPQAPCRRLLNSVLESLKLTVIQSPKDIYIPNCDTRGFYRKNQCRSSKGTRRGECWCVDELGQPLTSPDRGDASLQCDGE</sequence>
<dbReference type="InterPro" id="IPR036857">
    <property type="entry name" value="Thyroglobulin_1_sf"/>
</dbReference>
<keyword evidence="3 5" id="KW-1015">Disulfide bond</keyword>
<dbReference type="AlphaFoldDB" id="W5M8V1"/>
<dbReference type="Gene3D" id="4.10.40.20">
    <property type="match status" value="1"/>
</dbReference>
<evidence type="ECO:0000256" key="1">
    <source>
        <dbReference type="ARBA" id="ARBA00004613"/>
    </source>
</evidence>
<dbReference type="InterPro" id="IPR000867">
    <property type="entry name" value="IGFBP-like"/>
</dbReference>
<evidence type="ECO:0000313" key="10">
    <source>
        <dbReference type="Proteomes" id="UP000018468"/>
    </source>
</evidence>
<dbReference type="InterPro" id="IPR022321">
    <property type="entry name" value="IGFBP_1-6_chordata"/>
</dbReference>
<keyword evidence="2" id="KW-0964">Secreted</keyword>
<comment type="subcellular location">
    <subcellularLocation>
        <location evidence="1">Secreted</location>
    </subcellularLocation>
</comment>
<keyword evidence="4" id="KW-0340">Growth factor binding</keyword>
<dbReference type="GeneTree" id="ENSGT00940000160528"/>
<dbReference type="Pfam" id="PF00086">
    <property type="entry name" value="Thyroglobulin_1"/>
    <property type="match status" value="1"/>
</dbReference>
<evidence type="ECO:0000256" key="2">
    <source>
        <dbReference type="ARBA" id="ARBA00022525"/>
    </source>
</evidence>
<dbReference type="Bgee" id="ENSLOCG00000004011">
    <property type="expression patterns" value="Expressed in heart and 12 other cell types or tissues"/>
</dbReference>
<reference evidence="9" key="2">
    <citation type="submission" date="2025-08" db="UniProtKB">
        <authorList>
            <consortium name="Ensembl"/>
        </authorList>
    </citation>
    <scope>IDENTIFICATION</scope>
</reference>
<dbReference type="PANTHER" id="PTHR11551">
    <property type="entry name" value="INSULIN-LIKE GROWTH FACTOR BINDING PROTEIN"/>
    <property type="match status" value="1"/>
</dbReference>
<evidence type="ECO:0000259" key="8">
    <source>
        <dbReference type="PROSITE" id="PS51323"/>
    </source>
</evidence>
<dbReference type="PRINTS" id="PR01976">
    <property type="entry name" value="IGFBPFAMILY"/>
</dbReference>
<dbReference type="EMBL" id="AHAT01018608">
    <property type="status" value="NOT_ANNOTATED_CDS"/>
    <property type="molecule type" value="Genomic_DNA"/>
</dbReference>
<dbReference type="CDD" id="cd00191">
    <property type="entry name" value="TY"/>
    <property type="match status" value="1"/>
</dbReference>
<evidence type="ECO:0000313" key="9">
    <source>
        <dbReference type="Ensembl" id="ENSLOCP00000004810.1"/>
    </source>
</evidence>
<evidence type="ECO:0000256" key="4">
    <source>
        <dbReference type="ARBA" id="ARBA00023183"/>
    </source>
</evidence>
<reference evidence="10" key="1">
    <citation type="submission" date="2011-12" db="EMBL/GenBank/DDBJ databases">
        <title>The Draft Genome of Lepisosteus oculatus.</title>
        <authorList>
            <consortium name="The Broad Institute Genome Assembly &amp; Analysis Group"/>
            <consortium name="Computational R&amp;D Group"/>
            <consortium name="and Sequencing Platform"/>
            <person name="Di Palma F."/>
            <person name="Alfoldi J."/>
            <person name="Johnson J."/>
            <person name="Berlin A."/>
            <person name="Gnerre S."/>
            <person name="Jaffe D."/>
            <person name="MacCallum I."/>
            <person name="Young S."/>
            <person name="Walker B.J."/>
            <person name="Lander E.S."/>
            <person name="Lindblad-Toh K."/>
        </authorList>
    </citation>
    <scope>NUCLEOTIDE SEQUENCE [LARGE SCALE GENOMIC DNA]</scope>
</reference>
<keyword evidence="6" id="KW-0732">Signal</keyword>
<dbReference type="PROSITE" id="PS51162">
    <property type="entry name" value="THYROGLOBULIN_1_2"/>
    <property type="match status" value="1"/>
</dbReference>
<dbReference type="FunFam" id="4.10.40.20:FF:000005">
    <property type="entry name" value="Insulin-like growth factor-binding protein 6"/>
    <property type="match status" value="1"/>
</dbReference>
<evidence type="ECO:0000259" key="7">
    <source>
        <dbReference type="PROSITE" id="PS51162"/>
    </source>
</evidence>
<dbReference type="SUPFAM" id="SSF57184">
    <property type="entry name" value="Growth factor receptor domain"/>
    <property type="match status" value="1"/>
</dbReference>
<comment type="caution">
    <text evidence="5">Lacks conserved residue(s) required for the propagation of feature annotation.</text>
</comment>
<dbReference type="EMBL" id="AHAT01018609">
    <property type="status" value="NOT_ANNOTATED_CDS"/>
    <property type="molecule type" value="Genomic_DNA"/>
</dbReference>
<dbReference type="GO" id="GO:0005520">
    <property type="term" value="F:insulin-like growth factor binding"/>
    <property type="evidence" value="ECO:0007669"/>
    <property type="project" value="InterPro"/>
</dbReference>
<dbReference type="InterPro" id="IPR009030">
    <property type="entry name" value="Growth_fac_rcpt_cys_sf"/>
</dbReference>
<dbReference type="Proteomes" id="UP000018468">
    <property type="component" value="Linkage group LG4"/>
</dbReference>
<protein>
    <submittedName>
        <fullName evidence="9">Insulin-like growth factor binding protein 6b</fullName>
    </submittedName>
</protein>
<evidence type="ECO:0000256" key="5">
    <source>
        <dbReference type="PROSITE-ProRule" id="PRU00500"/>
    </source>
</evidence>
<feature type="signal peptide" evidence="6">
    <location>
        <begin position="1"/>
        <end position="25"/>
    </location>
</feature>
<feature type="domain" description="Thyroglobulin type-1" evidence="7">
    <location>
        <begin position="127"/>
        <end position="201"/>
    </location>
</feature>
<dbReference type="Ensembl" id="ENSLOCT00000004818.1">
    <property type="protein sequence ID" value="ENSLOCP00000004810.1"/>
    <property type="gene ID" value="ENSLOCG00000004011.1"/>
</dbReference>
<dbReference type="InterPro" id="IPR000716">
    <property type="entry name" value="Thyroglobulin_1"/>
</dbReference>
<dbReference type="SMART" id="SM00121">
    <property type="entry name" value="IB"/>
    <property type="match status" value="1"/>
</dbReference>
<dbReference type="Gene3D" id="4.10.800.10">
    <property type="entry name" value="Thyroglobulin type-1"/>
    <property type="match status" value="1"/>
</dbReference>
<dbReference type="EMBL" id="AHAT01018607">
    <property type="status" value="NOT_ANNOTATED_CDS"/>
    <property type="molecule type" value="Genomic_DNA"/>
</dbReference>
<dbReference type="SUPFAM" id="SSF57610">
    <property type="entry name" value="Thyroglobulin type-1 domain"/>
    <property type="match status" value="1"/>
</dbReference>
<keyword evidence="10" id="KW-1185">Reference proteome</keyword>
<dbReference type="PROSITE" id="PS00484">
    <property type="entry name" value="THYROGLOBULIN_1_1"/>
    <property type="match status" value="1"/>
</dbReference>
<accession>W5M8V1</accession>
<dbReference type="InterPro" id="IPR022326">
    <property type="entry name" value="IGFBP-6"/>
</dbReference>
<feature type="chain" id="PRO_5004867469" evidence="6">
    <location>
        <begin position="26"/>
        <end position="204"/>
    </location>
</feature>
<feature type="disulfide bond" evidence="5">
    <location>
        <begin position="181"/>
        <end position="201"/>
    </location>
</feature>
<proteinExistence type="predicted"/>
<dbReference type="SMART" id="SM00211">
    <property type="entry name" value="TY"/>
    <property type="match status" value="1"/>
</dbReference>